<evidence type="ECO:0000256" key="4">
    <source>
        <dbReference type="ARBA" id="ARBA00022490"/>
    </source>
</evidence>
<sequence>MQPTVICFSGKRKSGKDHICFELKKLFKAEGAKVEIRSISHPLKEQYARMHNLNFKELISDGLYKENYRKEMNAWGEGVRNNDPSYFCSFIFKFLRVCFFSSITLLVAEHASDIDILIVSDCRRPTDIEYFRTHFQRLVRVVTDLSVRESRGFSYTAGIDDKDTECALDSFEGWDYIIENNENYSEELFCSTALYGQLKKLVSDITSGTDLKKNVFA</sequence>
<keyword evidence="10" id="KW-0152">Cholesterol biosynthesis</keyword>
<evidence type="ECO:0000256" key="9">
    <source>
        <dbReference type="ARBA" id="ARBA00022777"/>
    </source>
</evidence>
<dbReference type="GO" id="GO:0005524">
    <property type="term" value="F:ATP binding"/>
    <property type="evidence" value="ECO:0007669"/>
    <property type="project" value="UniProtKB-KW"/>
</dbReference>
<organism evidence="20">
    <name type="scientific">Enterobius vermicularis</name>
    <name type="common">Human pinworm</name>
    <dbReference type="NCBI Taxonomy" id="51028"/>
    <lineage>
        <taxon>Eukaryota</taxon>
        <taxon>Metazoa</taxon>
        <taxon>Ecdysozoa</taxon>
        <taxon>Nematoda</taxon>
        <taxon>Chromadorea</taxon>
        <taxon>Rhabditida</taxon>
        <taxon>Spirurina</taxon>
        <taxon>Oxyuridomorpha</taxon>
        <taxon>Oxyuroidea</taxon>
        <taxon>Oxyuridae</taxon>
        <taxon>Enterobius</taxon>
    </lineage>
</organism>
<comment type="subcellular location">
    <subcellularLocation>
        <location evidence="1">Cytoplasm</location>
        <location evidence="1">Cytosol</location>
    </subcellularLocation>
</comment>
<evidence type="ECO:0000256" key="7">
    <source>
        <dbReference type="ARBA" id="ARBA00022679"/>
    </source>
</evidence>
<evidence type="ECO:0000256" key="5">
    <source>
        <dbReference type="ARBA" id="ARBA00022516"/>
    </source>
</evidence>
<reference evidence="20" key="1">
    <citation type="submission" date="2017-02" db="UniProtKB">
        <authorList>
            <consortium name="WormBaseParasite"/>
        </authorList>
    </citation>
    <scope>IDENTIFICATION</scope>
</reference>
<protein>
    <recommendedName>
        <fullName evidence="17">Phosphomevalonate kinase</fullName>
        <ecNumber evidence="3">2.7.4.2</ecNumber>
    </recommendedName>
</protein>
<evidence type="ECO:0000256" key="14">
    <source>
        <dbReference type="ARBA" id="ARBA00023098"/>
    </source>
</evidence>
<dbReference type="STRING" id="51028.A0A0N4V6Q4"/>
<dbReference type="GO" id="GO:0005829">
    <property type="term" value="C:cytosol"/>
    <property type="evidence" value="ECO:0007669"/>
    <property type="project" value="UniProtKB-SubCell"/>
</dbReference>
<evidence type="ECO:0000256" key="15">
    <source>
        <dbReference type="ARBA" id="ARBA00023166"/>
    </source>
</evidence>
<dbReference type="Proteomes" id="UP000274131">
    <property type="component" value="Unassembled WGS sequence"/>
</dbReference>
<evidence type="ECO:0000256" key="12">
    <source>
        <dbReference type="ARBA" id="ARBA00022955"/>
    </source>
</evidence>
<dbReference type="Gene3D" id="3.40.50.300">
    <property type="entry name" value="P-loop containing nucleotide triphosphate hydrolases"/>
    <property type="match status" value="1"/>
</dbReference>
<dbReference type="WBParaSite" id="EVEC_0000594801-mRNA-1">
    <property type="protein sequence ID" value="EVEC_0000594801-mRNA-1"/>
    <property type="gene ID" value="EVEC_0000594801"/>
</dbReference>
<dbReference type="OrthoDB" id="2401875at2759"/>
<evidence type="ECO:0000256" key="17">
    <source>
        <dbReference type="ARBA" id="ARBA00034549"/>
    </source>
</evidence>
<evidence type="ECO:0000256" key="3">
    <source>
        <dbReference type="ARBA" id="ARBA00012958"/>
    </source>
</evidence>
<dbReference type="UniPathway" id="UPA00057">
    <property type="reaction ID" value="UER00099"/>
</dbReference>
<keyword evidence="13" id="KW-0756">Sterol biosynthesis</keyword>
<keyword evidence="8" id="KW-0547">Nucleotide-binding</keyword>
<evidence type="ECO:0000256" key="10">
    <source>
        <dbReference type="ARBA" id="ARBA00022778"/>
    </source>
</evidence>
<evidence type="ECO:0000256" key="8">
    <source>
        <dbReference type="ARBA" id="ARBA00022741"/>
    </source>
</evidence>
<keyword evidence="11" id="KW-0067">ATP-binding</keyword>
<dbReference type="GO" id="GO:0006695">
    <property type="term" value="P:cholesterol biosynthetic process"/>
    <property type="evidence" value="ECO:0007669"/>
    <property type="project" value="UniProtKB-KW"/>
</dbReference>
<proteinExistence type="predicted"/>
<comment type="pathway">
    <text evidence="2">Isoprenoid biosynthesis; isopentenyl diphosphate biosynthesis via mevalonate pathway; isopentenyl diphosphate from (R)-mevalonate: step 2/3.</text>
</comment>
<evidence type="ECO:0000256" key="1">
    <source>
        <dbReference type="ARBA" id="ARBA00004514"/>
    </source>
</evidence>
<dbReference type="EC" id="2.7.4.2" evidence="3"/>
<dbReference type="PANTHER" id="PTHR13101:SF1">
    <property type="entry name" value="PHOSPHOMEVALONATE KINASE"/>
    <property type="match status" value="1"/>
</dbReference>
<dbReference type="AlphaFoldDB" id="A0A0N4V6Q4"/>
<reference evidence="18 19" key="2">
    <citation type="submission" date="2018-10" db="EMBL/GenBank/DDBJ databases">
        <authorList>
            <consortium name="Pathogen Informatics"/>
        </authorList>
    </citation>
    <scope>NUCLEOTIDE SEQUENCE [LARGE SCALE GENOMIC DNA]</scope>
</reference>
<keyword evidence="4" id="KW-0963">Cytoplasm</keyword>
<dbReference type="PANTHER" id="PTHR13101">
    <property type="entry name" value="PHOSPHOMEVALONATE KINASE"/>
    <property type="match status" value="1"/>
</dbReference>
<evidence type="ECO:0000313" key="20">
    <source>
        <dbReference type="WBParaSite" id="EVEC_0000594801-mRNA-1"/>
    </source>
</evidence>
<keyword evidence="14" id="KW-0443">Lipid metabolism</keyword>
<keyword evidence="9" id="KW-0418">Kinase</keyword>
<evidence type="ECO:0000313" key="19">
    <source>
        <dbReference type="Proteomes" id="UP000274131"/>
    </source>
</evidence>
<keyword evidence="12" id="KW-0752">Steroid biosynthesis</keyword>
<dbReference type="GO" id="GO:0019287">
    <property type="term" value="P:isopentenyl diphosphate biosynthetic process, mevalonate pathway"/>
    <property type="evidence" value="ECO:0007669"/>
    <property type="project" value="UniProtKB-UniPathway"/>
</dbReference>
<evidence type="ECO:0000256" key="11">
    <source>
        <dbReference type="ARBA" id="ARBA00022840"/>
    </source>
</evidence>
<name>A0A0N4V6Q4_ENTVE</name>
<evidence type="ECO:0000313" key="18">
    <source>
        <dbReference type="EMBL" id="VDD90808.1"/>
    </source>
</evidence>
<dbReference type="InterPro" id="IPR027417">
    <property type="entry name" value="P-loop_NTPase"/>
</dbReference>
<gene>
    <name evidence="18" type="ORF">EVEC_LOCUS5559</name>
</gene>
<evidence type="ECO:0000256" key="6">
    <source>
        <dbReference type="ARBA" id="ARBA00022548"/>
    </source>
</evidence>
<dbReference type="Pfam" id="PF04275">
    <property type="entry name" value="P-mevalo_kinase"/>
    <property type="match status" value="1"/>
</dbReference>
<keyword evidence="7" id="KW-0808">Transferase</keyword>
<dbReference type="EMBL" id="UXUI01008202">
    <property type="protein sequence ID" value="VDD90808.1"/>
    <property type="molecule type" value="Genomic_DNA"/>
</dbReference>
<keyword evidence="16" id="KW-0753">Steroid metabolism</keyword>
<evidence type="ECO:0000256" key="16">
    <source>
        <dbReference type="ARBA" id="ARBA00023221"/>
    </source>
</evidence>
<keyword evidence="19" id="KW-1185">Reference proteome</keyword>
<dbReference type="InterPro" id="IPR005919">
    <property type="entry name" value="Pmev_kin_anim"/>
</dbReference>
<keyword evidence="5" id="KW-0444">Lipid biosynthesis</keyword>
<evidence type="ECO:0000256" key="13">
    <source>
        <dbReference type="ARBA" id="ARBA00023011"/>
    </source>
</evidence>
<keyword evidence="15" id="KW-1207">Sterol metabolism</keyword>
<dbReference type="GO" id="GO:0004631">
    <property type="term" value="F:phosphomevalonate kinase activity"/>
    <property type="evidence" value="ECO:0007669"/>
    <property type="project" value="UniProtKB-EC"/>
</dbReference>
<accession>A0A0N4V6Q4</accession>
<keyword evidence="6" id="KW-0153">Cholesterol metabolism</keyword>
<evidence type="ECO:0000256" key="2">
    <source>
        <dbReference type="ARBA" id="ARBA00005017"/>
    </source>
</evidence>